<organism evidence="1 2">
    <name type="scientific">Lacrimispora sphenoides JCM 1415</name>
    <dbReference type="NCBI Taxonomy" id="1297793"/>
    <lineage>
        <taxon>Bacteria</taxon>
        <taxon>Bacillati</taxon>
        <taxon>Bacillota</taxon>
        <taxon>Clostridia</taxon>
        <taxon>Lachnospirales</taxon>
        <taxon>Lachnospiraceae</taxon>
        <taxon>Lacrimispora</taxon>
    </lineage>
</organism>
<evidence type="ECO:0000313" key="1">
    <source>
        <dbReference type="EMBL" id="SET71887.1"/>
    </source>
</evidence>
<dbReference type="InterPro" id="IPR029058">
    <property type="entry name" value="AB_hydrolase_fold"/>
</dbReference>
<dbReference type="PANTHER" id="PTHR47381:SF3">
    <property type="entry name" value="ALPHA_BETA-HYDROLASES SUPERFAMILY PROTEIN"/>
    <property type="match status" value="1"/>
</dbReference>
<dbReference type="PANTHER" id="PTHR47381">
    <property type="entry name" value="ALPHA/BETA-HYDROLASES SUPERFAMILY PROTEIN"/>
    <property type="match status" value="1"/>
</dbReference>
<dbReference type="InterPro" id="IPR025890">
    <property type="entry name" value="Abhydrolase_bac"/>
</dbReference>
<gene>
    <name evidence="1" type="ORF">SAMN02745906_1369</name>
</gene>
<dbReference type="Proteomes" id="UP000198970">
    <property type="component" value="Chromosome I"/>
</dbReference>
<proteinExistence type="predicted"/>
<evidence type="ECO:0000313" key="2">
    <source>
        <dbReference type="Proteomes" id="UP000198970"/>
    </source>
</evidence>
<accession>A0ABY1C634</accession>
<keyword evidence="2" id="KW-1185">Reference proteome</keyword>
<sequence>MRCIAIFFLLNYMKGKKMADKMVYYTSLHRLSAIFRNNKPRMAMHADNRKEFEEWQKETREKLKILLGMNKLEECPLKPQLMEREEEENFYRTRMLIQTDIDVWMPFFILEPKGREGEKLPSVIAAHGHDSGGKAVIAGKWDRSGVKKAAEQYHYTYGLEMVRRGYRVYCPDARGFGERRERSGQGDTIKQYMSSTCRELNQMAISLGLSLTGLWVWDLMRLTDYITKREDNIPGKIGCMGLSGGGLQTLWLAALDERIQAAVVSGYFYGYHDALLIDNTNCSCNYVPHLWEHADMGDIGALVAPRGLLIETGSEDPLNGEGGLQNVQAQLETVKKAYTLRETEDNLSHHIFSGSHRWSGETAYDFMDKFLK</sequence>
<dbReference type="Gene3D" id="3.40.50.1820">
    <property type="entry name" value="alpha/beta hydrolase"/>
    <property type="match status" value="1"/>
</dbReference>
<dbReference type="SUPFAM" id="SSF53474">
    <property type="entry name" value="alpha/beta-Hydrolases"/>
    <property type="match status" value="1"/>
</dbReference>
<dbReference type="EMBL" id="LT630003">
    <property type="protein sequence ID" value="SET71887.1"/>
    <property type="molecule type" value="Genomic_DNA"/>
</dbReference>
<dbReference type="Pfam" id="PF12715">
    <property type="entry name" value="Abhydrolase_7"/>
    <property type="match status" value="1"/>
</dbReference>
<protein>
    <submittedName>
        <fullName evidence="1">Abhydrolase family protein</fullName>
    </submittedName>
</protein>
<name>A0ABY1C634_9FIRM</name>
<reference evidence="1 2" key="1">
    <citation type="submission" date="2016-10" db="EMBL/GenBank/DDBJ databases">
        <authorList>
            <person name="Varghese N."/>
            <person name="Submissions S."/>
        </authorList>
    </citation>
    <scope>NUCLEOTIDE SEQUENCE [LARGE SCALE GENOMIC DNA]</scope>
    <source>
        <strain evidence="1 2">ATCC 19403</strain>
    </source>
</reference>